<accession>A0A1C3X5Q5</accession>
<proteinExistence type="predicted"/>
<name>A0A1C3X5Q5_9HYPH</name>
<organism evidence="2 3">
    <name type="scientific">Rhizobium lusitanum</name>
    <dbReference type="NCBI Taxonomy" id="293958"/>
    <lineage>
        <taxon>Bacteria</taxon>
        <taxon>Pseudomonadati</taxon>
        <taxon>Pseudomonadota</taxon>
        <taxon>Alphaproteobacteria</taxon>
        <taxon>Hyphomicrobiales</taxon>
        <taxon>Rhizobiaceae</taxon>
        <taxon>Rhizobium/Agrobacterium group</taxon>
        <taxon>Rhizobium</taxon>
    </lineage>
</organism>
<gene>
    <name evidence="2" type="ORF">GA0061101_12588</name>
</gene>
<dbReference type="RefSeq" id="WP_037199508.1">
    <property type="nucleotide sequence ID" value="NZ_FMAF01000025.1"/>
</dbReference>
<dbReference type="Proteomes" id="UP000199205">
    <property type="component" value="Unassembled WGS sequence"/>
</dbReference>
<sequence length="147" mass="16536">MNDAIIPYNAWILVSDASKALLLRNVGNAFNLMLEVQQVIENPHNAPAREQGTDKPGRVAMGSHRSSVGQTNFHEQQEERFLSMVAEKLEAICEQNDVHKLFVVAPPKALADLRRAMPETTRRRIAAEYDKDLVNLPLNEIERHLAA</sequence>
<feature type="region of interest" description="Disordered" evidence="1">
    <location>
        <begin position="43"/>
        <end position="72"/>
    </location>
</feature>
<reference evidence="2 3" key="1">
    <citation type="submission" date="2016-08" db="EMBL/GenBank/DDBJ databases">
        <authorList>
            <person name="Seilhamer J.J."/>
        </authorList>
    </citation>
    <scope>NUCLEOTIDE SEQUENCE [LARGE SCALE GENOMIC DNA]</scope>
    <source>
        <strain evidence="2 3">P1-7</strain>
    </source>
</reference>
<dbReference type="Pfam" id="PF10116">
    <property type="entry name" value="Host_attach"/>
    <property type="match status" value="1"/>
</dbReference>
<dbReference type="InterPro" id="IPR019291">
    <property type="entry name" value="Host_attachment_protein"/>
</dbReference>
<evidence type="ECO:0000313" key="3">
    <source>
        <dbReference type="Proteomes" id="UP000199205"/>
    </source>
</evidence>
<protein>
    <submittedName>
        <fullName evidence="2">Protein required for attachment to host cells</fullName>
    </submittedName>
</protein>
<dbReference type="EMBL" id="FMAF01000025">
    <property type="protein sequence ID" value="SCB47557.1"/>
    <property type="molecule type" value="Genomic_DNA"/>
</dbReference>
<dbReference type="AlphaFoldDB" id="A0A1C3X5Q5"/>
<evidence type="ECO:0000256" key="1">
    <source>
        <dbReference type="SAM" id="MobiDB-lite"/>
    </source>
</evidence>
<evidence type="ECO:0000313" key="2">
    <source>
        <dbReference type="EMBL" id="SCB47557.1"/>
    </source>
</evidence>
<dbReference type="OrthoDB" id="9812459at2"/>